<evidence type="ECO:0000256" key="2">
    <source>
        <dbReference type="ARBA" id="ARBA00007375"/>
    </source>
</evidence>
<feature type="transmembrane region" description="Helical" evidence="6">
    <location>
        <begin position="167"/>
        <end position="185"/>
    </location>
</feature>
<evidence type="ECO:0000256" key="1">
    <source>
        <dbReference type="ARBA" id="ARBA00004141"/>
    </source>
</evidence>
<feature type="chain" id="PRO_5013380472" description="YhhN-like protein" evidence="7">
    <location>
        <begin position="20"/>
        <end position="241"/>
    </location>
</feature>
<feature type="transmembrane region" description="Helical" evidence="6">
    <location>
        <begin position="113"/>
        <end position="132"/>
    </location>
</feature>
<proteinExistence type="inferred from homology"/>
<dbReference type="AlphaFoldDB" id="A0A1J4KBG0"/>
<feature type="transmembrane region" description="Helical" evidence="6">
    <location>
        <begin position="38"/>
        <end position="56"/>
    </location>
</feature>
<dbReference type="Pfam" id="PF07947">
    <property type="entry name" value="YhhN"/>
    <property type="match status" value="1"/>
</dbReference>
<dbReference type="PANTHER" id="PTHR31885">
    <property type="entry name" value="GH04784P"/>
    <property type="match status" value="1"/>
</dbReference>
<reference evidence="8" key="1">
    <citation type="submission" date="2016-10" db="EMBL/GenBank/DDBJ databases">
        <authorList>
            <person name="Benchimol M."/>
            <person name="Almeida L.G."/>
            <person name="Vasconcelos A.T."/>
            <person name="Perreira-Neves A."/>
            <person name="Rosa I.A."/>
            <person name="Tasca T."/>
            <person name="Bogo M.R."/>
            <person name="de Souza W."/>
        </authorList>
    </citation>
    <scope>NUCLEOTIDE SEQUENCE [LARGE SCALE GENOMIC DNA]</scope>
    <source>
        <strain evidence="8">K</strain>
    </source>
</reference>
<dbReference type="PANTHER" id="PTHR31885:SF6">
    <property type="entry name" value="GH04784P"/>
    <property type="match status" value="1"/>
</dbReference>
<dbReference type="GO" id="GO:0016787">
    <property type="term" value="F:hydrolase activity"/>
    <property type="evidence" value="ECO:0007669"/>
    <property type="project" value="TreeGrafter"/>
</dbReference>
<dbReference type="EMBL" id="MLAK01000671">
    <property type="protein sequence ID" value="OHT08306.1"/>
    <property type="molecule type" value="Genomic_DNA"/>
</dbReference>
<comment type="similarity">
    <text evidence="2">Belongs to the TMEM86 family.</text>
</comment>
<dbReference type="GeneID" id="94826883"/>
<gene>
    <name evidence="8" type="ORF">TRFO_04919</name>
</gene>
<keyword evidence="7" id="KW-0732">Signal</keyword>
<evidence type="ECO:0000256" key="6">
    <source>
        <dbReference type="SAM" id="Phobius"/>
    </source>
</evidence>
<feature type="transmembrane region" description="Helical" evidence="6">
    <location>
        <begin position="138"/>
        <end position="160"/>
    </location>
</feature>
<dbReference type="VEuPathDB" id="TrichDB:TRFO_04919"/>
<feature type="transmembrane region" description="Helical" evidence="6">
    <location>
        <begin position="85"/>
        <end position="106"/>
    </location>
</feature>
<dbReference type="Proteomes" id="UP000179807">
    <property type="component" value="Unassembled WGS sequence"/>
</dbReference>
<dbReference type="OrthoDB" id="2133758at2759"/>
<name>A0A1J4KBG0_9EUKA</name>
<dbReference type="InterPro" id="IPR012506">
    <property type="entry name" value="TMEM86B-like"/>
</dbReference>
<organism evidence="8 9">
    <name type="scientific">Tritrichomonas foetus</name>
    <dbReference type="NCBI Taxonomy" id="1144522"/>
    <lineage>
        <taxon>Eukaryota</taxon>
        <taxon>Metamonada</taxon>
        <taxon>Parabasalia</taxon>
        <taxon>Tritrichomonadida</taxon>
        <taxon>Tritrichomonadidae</taxon>
        <taxon>Tritrichomonas</taxon>
    </lineage>
</organism>
<evidence type="ECO:0000256" key="7">
    <source>
        <dbReference type="SAM" id="SignalP"/>
    </source>
</evidence>
<keyword evidence="5 6" id="KW-0472">Membrane</keyword>
<comment type="subcellular location">
    <subcellularLocation>
        <location evidence="1">Membrane</location>
        <topology evidence="1">Multi-pass membrane protein</topology>
    </subcellularLocation>
</comment>
<keyword evidence="9" id="KW-1185">Reference proteome</keyword>
<evidence type="ECO:0000313" key="9">
    <source>
        <dbReference type="Proteomes" id="UP000179807"/>
    </source>
</evidence>
<evidence type="ECO:0000256" key="4">
    <source>
        <dbReference type="ARBA" id="ARBA00022989"/>
    </source>
</evidence>
<evidence type="ECO:0000313" key="8">
    <source>
        <dbReference type="EMBL" id="OHT08306.1"/>
    </source>
</evidence>
<evidence type="ECO:0008006" key="10">
    <source>
        <dbReference type="Google" id="ProtNLM"/>
    </source>
</evidence>
<protein>
    <recommendedName>
        <fullName evidence="10">YhhN-like protein</fullName>
    </recommendedName>
</protein>
<feature type="transmembrane region" description="Helical" evidence="6">
    <location>
        <begin position="205"/>
        <end position="222"/>
    </location>
</feature>
<dbReference type="RefSeq" id="XP_068361442.1">
    <property type="nucleotide sequence ID" value="XM_068492179.1"/>
</dbReference>
<evidence type="ECO:0000256" key="5">
    <source>
        <dbReference type="ARBA" id="ARBA00023136"/>
    </source>
</evidence>
<comment type="caution">
    <text evidence="8">The sequence shown here is derived from an EMBL/GenBank/DDBJ whole genome shotgun (WGS) entry which is preliminary data.</text>
</comment>
<keyword evidence="4 6" id="KW-1133">Transmembrane helix</keyword>
<evidence type="ECO:0000256" key="3">
    <source>
        <dbReference type="ARBA" id="ARBA00022692"/>
    </source>
</evidence>
<keyword evidence="3 6" id="KW-0812">Transmembrane</keyword>
<dbReference type="GO" id="GO:0016020">
    <property type="term" value="C:membrane"/>
    <property type="evidence" value="ECO:0007669"/>
    <property type="project" value="UniProtKB-SubCell"/>
</dbReference>
<sequence>MKFLLFLAVSLLITDISLAMYHYNFNRRHISSPLQDYAPYLKISFVPLMAWIWHLISPSHSKWIYLYAFFAWGGDTFLLSKSFDVYKYGGVSFFLSHVMMIIYLNIKWSKVPLKAYFLMIPGIILITIYLIPQMVNPSLQSFCFISYALILVIGSCNAIARWSILKFSNPSFLCCVFGYWFYLISDSVLLKKEIVGASRNLDCEVMGTYFMAQILIFIGIAIDPLQNQQRQQQNADKEKKE</sequence>
<accession>A0A1J4KBG0</accession>
<feature type="signal peptide" evidence="7">
    <location>
        <begin position="1"/>
        <end position="19"/>
    </location>
</feature>